<organism evidence="1 2">
    <name type="scientific">Paratissierella segnis</name>
    <dbReference type="NCBI Taxonomy" id="2763679"/>
    <lineage>
        <taxon>Bacteria</taxon>
        <taxon>Bacillati</taxon>
        <taxon>Bacillota</taxon>
        <taxon>Tissierellia</taxon>
        <taxon>Tissierellales</taxon>
        <taxon>Tissierellaceae</taxon>
        <taxon>Paratissierella</taxon>
    </lineage>
</organism>
<evidence type="ECO:0008006" key="3">
    <source>
        <dbReference type="Google" id="ProtNLM"/>
    </source>
</evidence>
<gene>
    <name evidence="1" type="ORF">H8707_14105</name>
</gene>
<sequence length="96" mass="11314">MSENIKAAAKEKEIYKRALDKWGTELQIVMVFEEVAELQKELSKCLRGKDNRLEIAEEIADVEIMLAQMKILFGIHEAVERHKEYKIKRLEERLNL</sequence>
<dbReference type="Gene3D" id="1.10.287.1080">
    <property type="entry name" value="MazG-like"/>
    <property type="match status" value="1"/>
</dbReference>
<accession>A0A926IM67</accession>
<evidence type="ECO:0000313" key="2">
    <source>
        <dbReference type="Proteomes" id="UP000601171"/>
    </source>
</evidence>
<dbReference type="Proteomes" id="UP000601171">
    <property type="component" value="Unassembled WGS sequence"/>
</dbReference>
<keyword evidence="2" id="KW-1185">Reference proteome</keyword>
<proteinExistence type="predicted"/>
<protein>
    <recommendedName>
        <fullName evidence="3">NTP pyrophosphohydrolase MazG putative catalytic core domain-containing protein</fullName>
    </recommendedName>
</protein>
<dbReference type="EMBL" id="JACRTG010000034">
    <property type="protein sequence ID" value="MBC8589348.1"/>
    <property type="molecule type" value="Genomic_DNA"/>
</dbReference>
<dbReference type="AlphaFoldDB" id="A0A926IM67"/>
<dbReference type="SUPFAM" id="SSF101386">
    <property type="entry name" value="all-alpha NTP pyrophosphatases"/>
    <property type="match status" value="1"/>
</dbReference>
<evidence type="ECO:0000313" key="1">
    <source>
        <dbReference type="EMBL" id="MBC8589348.1"/>
    </source>
</evidence>
<comment type="caution">
    <text evidence="1">The sequence shown here is derived from an EMBL/GenBank/DDBJ whole genome shotgun (WGS) entry which is preliminary data.</text>
</comment>
<dbReference type="CDD" id="cd11539">
    <property type="entry name" value="NTP-PPase_u2"/>
    <property type="match status" value="1"/>
</dbReference>
<name>A0A926IM67_9FIRM</name>
<reference evidence="1" key="1">
    <citation type="submission" date="2020-08" db="EMBL/GenBank/DDBJ databases">
        <title>Genome public.</title>
        <authorList>
            <person name="Liu C."/>
            <person name="Sun Q."/>
        </authorList>
    </citation>
    <scope>NUCLEOTIDE SEQUENCE</scope>
    <source>
        <strain evidence="1">BX21</strain>
    </source>
</reference>